<comment type="caution">
    <text evidence="2">The sequence shown here is derived from an EMBL/GenBank/DDBJ whole genome shotgun (WGS) entry which is preliminary data.</text>
</comment>
<sequence>MKALTLFLVLRALAAVFANQLVFNKAFYHLLEEDHQNRMAQAVRDSNLPEKTLISNDANDPTEFYEPWMKPCVFRGKICIFKAKQDACQKLCCGDQFFECIRYHKPENHPGFLVRMSPLKKGCVALLGLCRALSPSCAGKLCCFLRFRQCYEFVSKFEN</sequence>
<keyword evidence="3" id="KW-1185">Reference proteome</keyword>
<name>A0A2B4SWI6_STYPI</name>
<reference evidence="3" key="1">
    <citation type="journal article" date="2017" name="bioRxiv">
        <title>Comparative analysis of the genomes of Stylophora pistillata and Acropora digitifera provides evidence for extensive differences between species of corals.</title>
        <authorList>
            <person name="Voolstra C.R."/>
            <person name="Li Y."/>
            <person name="Liew Y.J."/>
            <person name="Baumgarten S."/>
            <person name="Zoccola D."/>
            <person name="Flot J.-F."/>
            <person name="Tambutte S."/>
            <person name="Allemand D."/>
            <person name="Aranda M."/>
        </authorList>
    </citation>
    <scope>NUCLEOTIDE SEQUENCE [LARGE SCALE GENOMIC DNA]</scope>
</reference>
<dbReference type="AlphaFoldDB" id="A0A2B4SWI6"/>
<accession>A0A2B4SWI6</accession>
<organism evidence="2 3">
    <name type="scientific">Stylophora pistillata</name>
    <name type="common">Smooth cauliflower coral</name>
    <dbReference type="NCBI Taxonomy" id="50429"/>
    <lineage>
        <taxon>Eukaryota</taxon>
        <taxon>Metazoa</taxon>
        <taxon>Cnidaria</taxon>
        <taxon>Anthozoa</taxon>
        <taxon>Hexacorallia</taxon>
        <taxon>Scleractinia</taxon>
        <taxon>Astrocoeniina</taxon>
        <taxon>Pocilloporidae</taxon>
        <taxon>Stylophora</taxon>
    </lineage>
</organism>
<evidence type="ECO:0000313" key="3">
    <source>
        <dbReference type="Proteomes" id="UP000225706"/>
    </source>
</evidence>
<gene>
    <name evidence="2" type="ORF">AWC38_SpisGene737</name>
</gene>
<dbReference type="OrthoDB" id="5952612at2759"/>
<evidence type="ECO:0000313" key="2">
    <source>
        <dbReference type="EMBL" id="PFX34261.1"/>
    </source>
</evidence>
<feature type="signal peptide" evidence="1">
    <location>
        <begin position="1"/>
        <end position="18"/>
    </location>
</feature>
<keyword evidence="1" id="KW-0732">Signal</keyword>
<dbReference type="EMBL" id="LSMT01000005">
    <property type="protein sequence ID" value="PFX34261.1"/>
    <property type="molecule type" value="Genomic_DNA"/>
</dbReference>
<feature type="chain" id="PRO_5013151785" evidence="1">
    <location>
        <begin position="19"/>
        <end position="159"/>
    </location>
</feature>
<evidence type="ECO:0000256" key="1">
    <source>
        <dbReference type="SAM" id="SignalP"/>
    </source>
</evidence>
<protein>
    <submittedName>
        <fullName evidence="2">Uncharacterized protein</fullName>
    </submittedName>
</protein>
<dbReference type="Proteomes" id="UP000225706">
    <property type="component" value="Unassembled WGS sequence"/>
</dbReference>
<proteinExistence type="predicted"/>